<feature type="transmembrane region" description="Helical" evidence="1">
    <location>
        <begin position="92"/>
        <end position="110"/>
    </location>
</feature>
<keyword evidence="1" id="KW-0472">Membrane</keyword>
<feature type="transmembrane region" description="Helical" evidence="1">
    <location>
        <begin position="409"/>
        <end position="429"/>
    </location>
</feature>
<evidence type="ECO:0000313" key="2">
    <source>
        <dbReference type="EMBL" id="AKQ44776.1"/>
    </source>
</evidence>
<dbReference type="Proteomes" id="UP000036458">
    <property type="component" value="Chromosome"/>
</dbReference>
<evidence type="ECO:0000313" key="3">
    <source>
        <dbReference type="Proteomes" id="UP000036458"/>
    </source>
</evidence>
<dbReference type="KEGG" id="ruf:TH63_02690"/>
<feature type="transmembrane region" description="Helical" evidence="1">
    <location>
        <begin position="384"/>
        <end position="402"/>
    </location>
</feature>
<proteinExistence type="predicted"/>
<keyword evidence="3" id="KW-1185">Reference proteome</keyword>
<gene>
    <name evidence="2" type="ORF">TH63_02690</name>
</gene>
<sequence>MYAILLIGVILSLAFYLVGSVFIEGRLTRGIGFLQNVINLWVGILLAVSVYAIIKTAMITILVLLLLVIVFFRKKFTLEKAQNPFGKLRFGLVLAGTYVLVFFIQVNFQLDVFAHPLDYLKHLHGDDGERYIYSHIVSLLYYEGVETISVEAVLKGFTGVSLYHFAEFWLASLFKTVHNANSDLVLFYFVFPLLKTLCVLTIYSIYADKLDTYKRKLLGVFIVFGFLVLGLRWIFPPHAVADLRAIVLLPFLILIAKLLYDKQYDAACGFLLIAGIENVLFLPAAGLYLLLFFDKIEKRTLYLFGAYVVAYPLFFLLFKERVMDKYMTLSLLETFQTIIGDAPAKRIFRIFLIAFLSYQFKVLLSFLLLNNYPALTKRLWVRDVGYWLLLCFVVYHVLFGVFQNLSVDAYQFTSVGVGLAAVSFFFVLARLIDQGKYIVSLVIMLLVTDYTYPFGQIKTSRAYEGVLEEKLKKIGEGKVLKGLFVDENSSLKDQFFLFFYPTHVTEYARANDYRTYLFIYDVTGQRKSLDKIEPGPRKIVSRIVQPLFPVDRPILENIQKYGISVVWISKTSKYLTSFQGKKPLYVLPDFLVYYLEPAN</sequence>
<dbReference type="AlphaFoldDB" id="A0A0H4W2V6"/>
<name>A0A0H4W2V6_9BACT</name>
<feature type="transmembrane region" description="Helical" evidence="1">
    <location>
        <begin position="267"/>
        <end position="293"/>
    </location>
</feature>
<reference evidence="2 3" key="1">
    <citation type="submission" date="2015-01" db="EMBL/GenBank/DDBJ databases">
        <title>Rufibacter sp./DG31D/ whole genome sequencing.</title>
        <authorList>
            <person name="Kim M.K."/>
            <person name="Srinivasan S."/>
            <person name="Lee J.-J."/>
        </authorList>
    </citation>
    <scope>NUCLEOTIDE SEQUENCE [LARGE SCALE GENOMIC DNA]</scope>
    <source>
        <strain evidence="2 3">DG31D</strain>
    </source>
</reference>
<feature type="transmembrane region" description="Helical" evidence="1">
    <location>
        <begin position="185"/>
        <end position="205"/>
    </location>
</feature>
<accession>A0A0H4W2V6</accession>
<keyword evidence="1" id="KW-0812">Transmembrane</keyword>
<feature type="transmembrane region" description="Helical" evidence="1">
    <location>
        <begin position="350"/>
        <end position="372"/>
    </location>
</feature>
<feature type="transmembrane region" description="Helical" evidence="1">
    <location>
        <begin position="435"/>
        <end position="452"/>
    </location>
</feature>
<dbReference type="EMBL" id="CP010777">
    <property type="protein sequence ID" value="AKQ44776.1"/>
    <property type="molecule type" value="Genomic_DNA"/>
</dbReference>
<dbReference type="OrthoDB" id="891203at2"/>
<dbReference type="STRING" id="1379910.TH63_02690"/>
<feature type="transmembrane region" description="Helical" evidence="1">
    <location>
        <begin position="241"/>
        <end position="260"/>
    </location>
</feature>
<organism evidence="2 3">
    <name type="scientific">Rufibacter radiotolerans</name>
    <dbReference type="NCBI Taxonomy" id="1379910"/>
    <lineage>
        <taxon>Bacteria</taxon>
        <taxon>Pseudomonadati</taxon>
        <taxon>Bacteroidota</taxon>
        <taxon>Cytophagia</taxon>
        <taxon>Cytophagales</taxon>
        <taxon>Hymenobacteraceae</taxon>
        <taxon>Rufibacter</taxon>
    </lineage>
</organism>
<dbReference type="RefSeq" id="WP_048919572.1">
    <property type="nucleotide sequence ID" value="NZ_CP010777.1"/>
</dbReference>
<keyword evidence="1" id="KW-1133">Transmembrane helix</keyword>
<protein>
    <submittedName>
        <fullName evidence="2">Uncharacterized protein</fullName>
    </submittedName>
</protein>
<feature type="transmembrane region" description="Helical" evidence="1">
    <location>
        <begin position="217"/>
        <end position="235"/>
    </location>
</feature>
<evidence type="ECO:0000256" key="1">
    <source>
        <dbReference type="SAM" id="Phobius"/>
    </source>
</evidence>
<feature type="transmembrane region" description="Helical" evidence="1">
    <location>
        <begin position="299"/>
        <end position="318"/>
    </location>
</feature>
<feature type="transmembrane region" description="Helical" evidence="1">
    <location>
        <begin position="44"/>
        <end position="72"/>
    </location>
</feature>
<dbReference type="PATRIC" id="fig|1379910.4.peg.580"/>